<comment type="caution">
    <text evidence="1">The sequence shown here is derived from an EMBL/GenBank/DDBJ whole genome shotgun (WGS) entry which is preliminary data.</text>
</comment>
<organism evidence="1 2">
    <name type="scientific">Daphnia magna</name>
    <dbReference type="NCBI Taxonomy" id="35525"/>
    <lineage>
        <taxon>Eukaryota</taxon>
        <taxon>Metazoa</taxon>
        <taxon>Ecdysozoa</taxon>
        <taxon>Arthropoda</taxon>
        <taxon>Crustacea</taxon>
        <taxon>Branchiopoda</taxon>
        <taxon>Diplostraca</taxon>
        <taxon>Cladocera</taxon>
        <taxon>Anomopoda</taxon>
        <taxon>Daphniidae</taxon>
        <taxon>Daphnia</taxon>
    </lineage>
</organism>
<dbReference type="Proteomes" id="UP001234178">
    <property type="component" value="Unassembled WGS sequence"/>
</dbReference>
<proteinExistence type="predicted"/>
<accession>A0ABQ9YXD5</accession>
<sequence>MEQNPTVLVALKDIGSPELHISLTSVLFQRVKPAHCVRRMAHHPRHQLIILFQKHTGRRQLIIQLITSLIVRPVVVHQLSVTTFQTLNVNAFHISIEKQIHS</sequence>
<evidence type="ECO:0000313" key="1">
    <source>
        <dbReference type="EMBL" id="KAK4005317.1"/>
    </source>
</evidence>
<protein>
    <submittedName>
        <fullName evidence="1">Uncharacterized protein</fullName>
    </submittedName>
</protein>
<evidence type="ECO:0000313" key="2">
    <source>
        <dbReference type="Proteomes" id="UP001234178"/>
    </source>
</evidence>
<reference evidence="1 2" key="1">
    <citation type="journal article" date="2023" name="Nucleic Acids Res.">
        <title>The hologenome of Daphnia magna reveals possible DNA methylation and microbiome-mediated evolution of the host genome.</title>
        <authorList>
            <person name="Chaturvedi A."/>
            <person name="Li X."/>
            <person name="Dhandapani V."/>
            <person name="Marshall H."/>
            <person name="Kissane S."/>
            <person name="Cuenca-Cambronero M."/>
            <person name="Asole G."/>
            <person name="Calvet F."/>
            <person name="Ruiz-Romero M."/>
            <person name="Marangio P."/>
            <person name="Guigo R."/>
            <person name="Rago D."/>
            <person name="Mirbahai L."/>
            <person name="Eastwood N."/>
            <person name="Colbourne J.K."/>
            <person name="Zhou J."/>
            <person name="Mallon E."/>
            <person name="Orsini L."/>
        </authorList>
    </citation>
    <scope>NUCLEOTIDE SEQUENCE [LARGE SCALE GENOMIC DNA]</scope>
    <source>
        <strain evidence="1">LRV0_1</strain>
    </source>
</reference>
<gene>
    <name evidence="1" type="ORF">OUZ56_007033</name>
</gene>
<name>A0ABQ9YXD5_9CRUS</name>
<dbReference type="EMBL" id="JAOYFB010000001">
    <property type="protein sequence ID" value="KAK4005317.1"/>
    <property type="molecule type" value="Genomic_DNA"/>
</dbReference>
<keyword evidence="2" id="KW-1185">Reference proteome</keyword>